<dbReference type="EMBL" id="CP018835">
    <property type="protein sequence ID" value="ASA55803.1"/>
    <property type="molecule type" value="Genomic_DNA"/>
</dbReference>
<dbReference type="SUPFAM" id="SSF50447">
    <property type="entry name" value="Translation proteins"/>
    <property type="match status" value="1"/>
</dbReference>
<protein>
    <submittedName>
        <fullName evidence="1">Hydrolase</fullName>
    </submittedName>
</protein>
<organism evidence="1 2">
    <name type="scientific">Vibrio gazogenes</name>
    <dbReference type="NCBI Taxonomy" id="687"/>
    <lineage>
        <taxon>Bacteria</taxon>
        <taxon>Pseudomonadati</taxon>
        <taxon>Pseudomonadota</taxon>
        <taxon>Gammaproteobacteria</taxon>
        <taxon>Vibrionales</taxon>
        <taxon>Vibrionaceae</taxon>
        <taxon>Vibrio</taxon>
    </lineage>
</organism>
<gene>
    <name evidence="1" type="ORF">BSQ33_08910</name>
</gene>
<dbReference type="GO" id="GO:0000166">
    <property type="term" value="F:nucleotide binding"/>
    <property type="evidence" value="ECO:0007669"/>
    <property type="project" value="InterPro"/>
</dbReference>
<dbReference type="InterPro" id="IPR018163">
    <property type="entry name" value="Thr/Ala-tRNA-synth_IIc_edit"/>
</dbReference>
<dbReference type="Proteomes" id="UP000196708">
    <property type="component" value="Chromosome 1"/>
</dbReference>
<sequence>MYVHKYLLDTYLPEFPTQITKVVKMDESLAIFCSDTIFYPQGGGQPCDLGILVIDGNTHQVYHSETTEMGIAHLVKLDPSLLTSVGKPCIQRIDIERRLTNAKLHTAGHLLSNIIEMLDSNLVPSKGHHYPDASYIELIENEKTNDVLSVEIINDKIDEIVNKSSRYIQSLTLNLNEAQSIRPLLSQLIPQQTQCRMIVIDGFKPLPCGGTHIGKTSELKGLKVTRIKRKKDRIKVNYLIDGVNKWNL</sequence>
<dbReference type="KEGG" id="vga:BSQ33_08910"/>
<keyword evidence="1" id="KW-0378">Hydrolase</keyword>
<dbReference type="RefSeq" id="WP_088133876.1">
    <property type="nucleotide sequence ID" value="NZ_CP018835.1"/>
</dbReference>
<dbReference type="GO" id="GO:0016787">
    <property type="term" value="F:hydrolase activity"/>
    <property type="evidence" value="ECO:0007669"/>
    <property type="project" value="UniProtKB-KW"/>
</dbReference>
<accession>A0A1Z2SF43</accession>
<dbReference type="PANTHER" id="PTHR43462">
    <property type="entry name" value="ALANYL-TRNA EDITING PROTEIN"/>
    <property type="match status" value="1"/>
</dbReference>
<proteinExistence type="predicted"/>
<reference evidence="1 2" key="1">
    <citation type="submission" date="2016-12" db="EMBL/GenBank/DDBJ databases">
        <authorList>
            <person name="Song W.-J."/>
            <person name="Kurnit D.M."/>
        </authorList>
    </citation>
    <scope>NUCLEOTIDE SEQUENCE [LARGE SCALE GENOMIC DNA]</scope>
    <source>
        <strain evidence="1 2">ATCC 43942</strain>
    </source>
</reference>
<dbReference type="Gene3D" id="2.40.30.130">
    <property type="match status" value="1"/>
</dbReference>
<dbReference type="InterPro" id="IPR009000">
    <property type="entry name" value="Transl_B-barrel_sf"/>
</dbReference>
<evidence type="ECO:0000313" key="2">
    <source>
        <dbReference type="Proteomes" id="UP000196708"/>
    </source>
</evidence>
<dbReference type="SUPFAM" id="SSF55186">
    <property type="entry name" value="ThrRS/AlaRS common domain"/>
    <property type="match status" value="1"/>
</dbReference>
<dbReference type="Gene3D" id="3.30.980.10">
    <property type="entry name" value="Threonyl-trna Synthetase, Chain A, domain 2"/>
    <property type="match status" value="1"/>
</dbReference>
<evidence type="ECO:0000313" key="1">
    <source>
        <dbReference type="EMBL" id="ASA55803.1"/>
    </source>
</evidence>
<dbReference type="InterPro" id="IPR051335">
    <property type="entry name" value="Alanyl-tRNA_Editing_Enzymes"/>
</dbReference>
<dbReference type="OrthoDB" id="9812949at2"/>
<dbReference type="AlphaFoldDB" id="A0A1Z2SF43"/>
<name>A0A1Z2SF43_VIBGA</name>
<dbReference type="PANTHER" id="PTHR43462:SF2">
    <property type="entry name" value="THREONYL AND ALANYL TRNA SYNTHETASE SECOND ADDITIONAL DOMAIN-CONTAINING PROTEIN"/>
    <property type="match status" value="1"/>
</dbReference>